<dbReference type="AlphaFoldDB" id="A0AAE0AHN5"/>
<dbReference type="InterPro" id="IPR036388">
    <property type="entry name" value="WH-like_DNA-bd_sf"/>
</dbReference>
<dbReference type="PANTHER" id="PTHR23155:SF955">
    <property type="entry name" value="AAA+ ATPASE DOMAIN-CONTAINING PROTEIN"/>
    <property type="match status" value="1"/>
</dbReference>
<gene>
    <name evidence="3" type="ORF">Dsin_012222</name>
</gene>
<dbReference type="Gene3D" id="1.10.10.10">
    <property type="entry name" value="Winged helix-like DNA-binding domain superfamily/Winged helix DNA-binding domain"/>
    <property type="match status" value="1"/>
</dbReference>
<dbReference type="PANTHER" id="PTHR23155">
    <property type="entry name" value="DISEASE RESISTANCE PROTEIN RP"/>
    <property type="match status" value="1"/>
</dbReference>
<reference evidence="3" key="1">
    <citation type="journal article" date="2023" name="Plant J.">
        <title>Genome sequences and population genomics provide insights into the demographic history, inbreeding, and mutation load of two 'living fossil' tree species of Dipteronia.</title>
        <authorList>
            <person name="Feng Y."/>
            <person name="Comes H.P."/>
            <person name="Chen J."/>
            <person name="Zhu S."/>
            <person name="Lu R."/>
            <person name="Zhang X."/>
            <person name="Li P."/>
            <person name="Qiu J."/>
            <person name="Olsen K.M."/>
            <person name="Qiu Y."/>
        </authorList>
    </citation>
    <scope>NUCLEOTIDE SEQUENCE</scope>
    <source>
        <strain evidence="3">NBL</strain>
    </source>
</reference>
<dbReference type="Pfam" id="PF23559">
    <property type="entry name" value="WHD_DRP"/>
    <property type="match status" value="1"/>
</dbReference>
<sequence>MCRLNNEESWELFSNKVRIAAGDVTKPIKEQILKVCAGLPVVIIVLLGGLLSTKQQSYDEWSRVLSMLANKSTSTSTEDIMALSYQDLLLEAKPCFLYMGIFPRGFEIPVKRLIHLWCAEGFVIRPPDQEIKDPEDIAEMCLEELVTRNMVHVRWRLDGTPETCCMPSVVYDFFSSKAENAGFLHHLFKPSHTFPPQQQKFLVRRLAAYTCINYIPTSFHHLFQHLRSYVAFDNRLRSIVESDNHGVSIIKLQRMCEHQKLLQVYLLGNLPQSIIDVGFLPPNPRKLTLSVSGLEEDPMVVLGQLPHLNILRLFSDSYRGTRMTCRSNGFPKLRALKLR</sequence>
<dbReference type="Proteomes" id="UP001281410">
    <property type="component" value="Unassembled WGS sequence"/>
</dbReference>
<evidence type="ECO:0000256" key="1">
    <source>
        <dbReference type="ARBA" id="ARBA00022737"/>
    </source>
</evidence>
<dbReference type="InterPro" id="IPR042197">
    <property type="entry name" value="Apaf_helical"/>
</dbReference>
<dbReference type="SUPFAM" id="SSF52540">
    <property type="entry name" value="P-loop containing nucleoside triphosphate hydrolases"/>
    <property type="match status" value="1"/>
</dbReference>
<dbReference type="EMBL" id="JANJYJ010000004">
    <property type="protein sequence ID" value="KAK3218252.1"/>
    <property type="molecule type" value="Genomic_DNA"/>
</dbReference>
<dbReference type="InterPro" id="IPR027417">
    <property type="entry name" value="P-loop_NTPase"/>
</dbReference>
<organism evidence="3 4">
    <name type="scientific">Dipteronia sinensis</name>
    <dbReference type="NCBI Taxonomy" id="43782"/>
    <lineage>
        <taxon>Eukaryota</taxon>
        <taxon>Viridiplantae</taxon>
        <taxon>Streptophyta</taxon>
        <taxon>Embryophyta</taxon>
        <taxon>Tracheophyta</taxon>
        <taxon>Spermatophyta</taxon>
        <taxon>Magnoliopsida</taxon>
        <taxon>eudicotyledons</taxon>
        <taxon>Gunneridae</taxon>
        <taxon>Pentapetalae</taxon>
        <taxon>rosids</taxon>
        <taxon>malvids</taxon>
        <taxon>Sapindales</taxon>
        <taxon>Sapindaceae</taxon>
        <taxon>Hippocastanoideae</taxon>
        <taxon>Acereae</taxon>
        <taxon>Dipteronia</taxon>
    </lineage>
</organism>
<evidence type="ECO:0000313" key="3">
    <source>
        <dbReference type="EMBL" id="KAK3218252.1"/>
    </source>
</evidence>
<accession>A0AAE0AHN5</accession>
<dbReference type="GO" id="GO:0043531">
    <property type="term" value="F:ADP binding"/>
    <property type="evidence" value="ECO:0007669"/>
    <property type="project" value="InterPro"/>
</dbReference>
<comment type="caution">
    <text evidence="3">The sequence shown here is derived from an EMBL/GenBank/DDBJ whole genome shotgun (WGS) entry which is preliminary data.</text>
</comment>
<keyword evidence="1" id="KW-0677">Repeat</keyword>
<dbReference type="GO" id="GO:0098542">
    <property type="term" value="P:defense response to other organism"/>
    <property type="evidence" value="ECO:0007669"/>
    <property type="project" value="TreeGrafter"/>
</dbReference>
<feature type="domain" description="Disease resistance protein winged helix" evidence="2">
    <location>
        <begin position="101"/>
        <end position="173"/>
    </location>
</feature>
<proteinExistence type="predicted"/>
<evidence type="ECO:0000259" key="2">
    <source>
        <dbReference type="Pfam" id="PF23559"/>
    </source>
</evidence>
<dbReference type="Gene3D" id="1.10.8.430">
    <property type="entry name" value="Helical domain of apoptotic protease-activating factors"/>
    <property type="match status" value="1"/>
</dbReference>
<keyword evidence="4" id="KW-1185">Reference proteome</keyword>
<evidence type="ECO:0000313" key="4">
    <source>
        <dbReference type="Proteomes" id="UP001281410"/>
    </source>
</evidence>
<dbReference type="InterPro" id="IPR058922">
    <property type="entry name" value="WHD_DRP"/>
</dbReference>
<name>A0AAE0AHN5_9ROSI</name>
<dbReference type="InterPro" id="IPR044974">
    <property type="entry name" value="Disease_R_plants"/>
</dbReference>
<protein>
    <recommendedName>
        <fullName evidence="2">Disease resistance protein winged helix domain-containing protein</fullName>
    </recommendedName>
</protein>
<dbReference type="SUPFAM" id="SSF52058">
    <property type="entry name" value="L domain-like"/>
    <property type="match status" value="1"/>
</dbReference>